<evidence type="ECO:0000313" key="2">
    <source>
        <dbReference type="Proteomes" id="UP000612282"/>
    </source>
</evidence>
<gene>
    <name evidence="1" type="ORF">Aco03nite_085270</name>
</gene>
<comment type="caution">
    <text evidence="1">The sequence shown here is derived from an EMBL/GenBank/DDBJ whole genome shotgun (WGS) entry which is preliminary data.</text>
</comment>
<reference evidence="1 2" key="1">
    <citation type="submission" date="2021-01" db="EMBL/GenBank/DDBJ databases">
        <title>Whole genome shotgun sequence of Actinoplanes couchii NBRC 106145.</title>
        <authorList>
            <person name="Komaki H."/>
            <person name="Tamura T."/>
        </authorList>
    </citation>
    <scope>NUCLEOTIDE SEQUENCE [LARGE SCALE GENOMIC DNA]</scope>
    <source>
        <strain evidence="1 2">NBRC 106145</strain>
    </source>
</reference>
<accession>A0ABQ3XNR7</accession>
<sequence length="180" mass="19753">MMEEDARAAWFEALPEGIRRQVDGYVLQGQDLPAIRIIAGVGLVTAQLVVGDRSRHYGDRVARRPDDPLDLESLVFRAAGIRQRIVAIEAVWDGDTVHDWFVRLLAVLDPAPGEQVLGEQVLAVIPWGAAERYLGDVDSPGHPSAVAAERSGRALAEHLGVPFHFGSPDQPDDEAPRWRP</sequence>
<protein>
    <submittedName>
        <fullName evidence="1">Uncharacterized protein</fullName>
    </submittedName>
</protein>
<keyword evidence="2" id="KW-1185">Reference proteome</keyword>
<organism evidence="1 2">
    <name type="scientific">Actinoplanes couchii</name>
    <dbReference type="NCBI Taxonomy" id="403638"/>
    <lineage>
        <taxon>Bacteria</taxon>
        <taxon>Bacillati</taxon>
        <taxon>Actinomycetota</taxon>
        <taxon>Actinomycetes</taxon>
        <taxon>Micromonosporales</taxon>
        <taxon>Micromonosporaceae</taxon>
        <taxon>Actinoplanes</taxon>
    </lineage>
</organism>
<name>A0ABQ3XNR7_9ACTN</name>
<proteinExistence type="predicted"/>
<dbReference type="RefSeq" id="WP_203806839.1">
    <property type="nucleotide sequence ID" value="NZ_BAAAQE010000094.1"/>
</dbReference>
<dbReference type="Proteomes" id="UP000612282">
    <property type="component" value="Unassembled WGS sequence"/>
</dbReference>
<dbReference type="EMBL" id="BOMG01000104">
    <property type="protein sequence ID" value="GID60123.1"/>
    <property type="molecule type" value="Genomic_DNA"/>
</dbReference>
<evidence type="ECO:0000313" key="1">
    <source>
        <dbReference type="EMBL" id="GID60123.1"/>
    </source>
</evidence>